<gene>
    <name evidence="1" type="ORF">ACOLOM_LOCUS608</name>
</gene>
<reference evidence="1" key="1">
    <citation type="submission" date="2021-06" db="EMBL/GenBank/DDBJ databases">
        <authorList>
            <person name="Kallberg Y."/>
            <person name="Tangrot J."/>
            <person name="Rosling A."/>
        </authorList>
    </citation>
    <scope>NUCLEOTIDE SEQUENCE</scope>
    <source>
        <strain evidence="1">CL356</strain>
    </source>
</reference>
<protein>
    <submittedName>
        <fullName evidence="1">11034_t:CDS:1</fullName>
    </submittedName>
</protein>
<organism evidence="1 2">
    <name type="scientific">Acaulospora colombiana</name>
    <dbReference type="NCBI Taxonomy" id="27376"/>
    <lineage>
        <taxon>Eukaryota</taxon>
        <taxon>Fungi</taxon>
        <taxon>Fungi incertae sedis</taxon>
        <taxon>Mucoromycota</taxon>
        <taxon>Glomeromycotina</taxon>
        <taxon>Glomeromycetes</taxon>
        <taxon>Diversisporales</taxon>
        <taxon>Acaulosporaceae</taxon>
        <taxon>Acaulospora</taxon>
    </lineage>
</organism>
<dbReference type="Proteomes" id="UP000789525">
    <property type="component" value="Unassembled WGS sequence"/>
</dbReference>
<accession>A0ACA9K1Q6</accession>
<evidence type="ECO:0000313" key="1">
    <source>
        <dbReference type="EMBL" id="CAG8447644.1"/>
    </source>
</evidence>
<keyword evidence="2" id="KW-1185">Reference proteome</keyword>
<comment type="caution">
    <text evidence="1">The sequence shown here is derived from an EMBL/GenBank/DDBJ whole genome shotgun (WGS) entry which is preliminary data.</text>
</comment>
<dbReference type="EMBL" id="CAJVPT010000604">
    <property type="protein sequence ID" value="CAG8447644.1"/>
    <property type="molecule type" value="Genomic_DNA"/>
</dbReference>
<proteinExistence type="predicted"/>
<evidence type="ECO:0000313" key="2">
    <source>
        <dbReference type="Proteomes" id="UP000789525"/>
    </source>
</evidence>
<sequence>MQQQEQHLFSVSGIRGFGTSISILTGGGGGGGLHTTYPEIT</sequence>
<name>A0ACA9K1Q6_9GLOM</name>